<dbReference type="GeneTree" id="ENSGT01150000286911"/>
<dbReference type="SUPFAM" id="SSF47986">
    <property type="entry name" value="DEATH domain"/>
    <property type="match status" value="1"/>
</dbReference>
<evidence type="ECO:0000256" key="8">
    <source>
        <dbReference type="ARBA" id="ARBA00022741"/>
    </source>
</evidence>
<keyword evidence="8" id="KW-0547">Nucleotide-binding</keyword>
<evidence type="ECO:0000256" key="3">
    <source>
        <dbReference type="ARBA" id="ARBA00022475"/>
    </source>
</evidence>
<evidence type="ECO:0000259" key="14">
    <source>
        <dbReference type="PROSITE" id="PS50209"/>
    </source>
</evidence>
<reference evidence="16" key="2">
    <citation type="submission" date="2025-08" db="UniProtKB">
        <authorList>
            <consortium name="Ensembl"/>
        </authorList>
    </citation>
    <scope>IDENTIFICATION</scope>
</reference>
<gene>
    <name evidence="16" type="primary">METTL25B</name>
</gene>
<keyword evidence="11" id="KW-0472">Membrane</keyword>
<dbReference type="PROSITE" id="PS50209">
    <property type="entry name" value="CARD"/>
    <property type="match status" value="1"/>
</dbReference>
<keyword evidence="3" id="KW-1003">Cell membrane</keyword>
<keyword evidence="9" id="KW-0067">ATP-binding</keyword>
<keyword evidence="10" id="KW-0391">Immunity</keyword>
<dbReference type="Gene3D" id="3.40.50.300">
    <property type="entry name" value="P-loop containing nucleotide triphosphate hydrolases"/>
    <property type="match status" value="1"/>
</dbReference>
<keyword evidence="4" id="KW-0963">Cytoplasm</keyword>
<dbReference type="GO" id="GO:0005737">
    <property type="term" value="C:cytoplasm"/>
    <property type="evidence" value="ECO:0007669"/>
    <property type="project" value="UniProtKB-SubCell"/>
</dbReference>
<evidence type="ECO:0000256" key="7">
    <source>
        <dbReference type="ARBA" id="ARBA00022737"/>
    </source>
</evidence>
<dbReference type="InterPro" id="IPR011029">
    <property type="entry name" value="DEATH-like_dom_sf"/>
</dbReference>
<feature type="domain" description="NACHT" evidence="15">
    <location>
        <begin position="166"/>
        <end position="299"/>
    </location>
</feature>
<dbReference type="InterPro" id="IPR007111">
    <property type="entry name" value="NACHT_NTPase"/>
</dbReference>
<reference evidence="16" key="3">
    <citation type="submission" date="2025-09" db="UniProtKB">
        <authorList>
            <consortium name="Ensembl"/>
        </authorList>
    </citation>
    <scope>IDENTIFICATION</scope>
</reference>
<dbReference type="PANTHER" id="PTHR24106">
    <property type="entry name" value="NACHT, LRR AND CARD DOMAINS-CONTAINING"/>
    <property type="match status" value="1"/>
</dbReference>
<dbReference type="CDD" id="cd01671">
    <property type="entry name" value="CARD"/>
    <property type="match status" value="1"/>
</dbReference>
<accession>A0AAY5KUR8</accession>
<evidence type="ECO:0000256" key="1">
    <source>
        <dbReference type="ARBA" id="ARBA00004236"/>
    </source>
</evidence>
<keyword evidence="7" id="KW-0677">Repeat</keyword>
<proteinExistence type="predicted"/>
<dbReference type="Proteomes" id="UP000265140">
    <property type="component" value="Chromosome 1"/>
</dbReference>
<keyword evidence="17" id="KW-1185">Reference proteome</keyword>
<evidence type="ECO:0000256" key="11">
    <source>
        <dbReference type="ARBA" id="ARBA00023136"/>
    </source>
</evidence>
<keyword evidence="12" id="KW-0564">Palmitate</keyword>
<dbReference type="Pfam" id="PF17779">
    <property type="entry name" value="WHD_NOD2"/>
    <property type="match status" value="1"/>
</dbReference>
<evidence type="ECO:0000256" key="6">
    <source>
        <dbReference type="ARBA" id="ARBA00022614"/>
    </source>
</evidence>
<evidence type="ECO:0000256" key="12">
    <source>
        <dbReference type="ARBA" id="ARBA00023139"/>
    </source>
</evidence>
<dbReference type="InterPro" id="IPR001315">
    <property type="entry name" value="CARD"/>
</dbReference>
<evidence type="ECO:0000256" key="4">
    <source>
        <dbReference type="ARBA" id="ARBA00022490"/>
    </source>
</evidence>
<sequence>MEAGPCSISLQERRVLLVESWSQNVTLLQQRLYQIGALTEEDLSLIKGGGWLGERDCMRTLLDVLYGRGEEACRAFFHILRSVEADTESRVAACLPEDLEPGGSGSGLVDIQEHLRRHKDILSRHNSPVDYLSHEAATVGDAFRGQDQVCTFKDLCQTVLSVPGEDLTVLSGVAGSGKTTVVRRLVHEWARDSDSQKIVLSLSFRELNLLSEPQSLQELLLIHYSHLKPVLAWVVDSQPGRVLLILDGLDEFRFPLDFERSPKCSDPGRQLGLGEMVVNLIKGHLMPGISILVTSRPHAISKIPPLLVNRLYSVLGFSTEQQRHYFEQSCHSAPAASVVWEFVSSYQPLQLMCRIPAFCWIVSTALCDGFATPAGPSDPAVSDGIYCCFLKSVLVPHRLQETPRLLQEQQPLLRDLGAMAFKGLLERRFIFDQADLTSFSLDCSGLSKAFLVETLREDRASLTYQRSFHFIHTSVQEFLAALFYVLEALSGSDPFSGAKKAVGVAMFPVSLHILLSSTANKLLRPRWLFGRLSPERQVNLCHCLYEAMDPGLTQRLQGWLQVLSQQQVPDQSDPAKRDWSELTFLLQLIPDLQDLNLEAQGLDAEGLRRLLPVLPLFSTLRWARTCVTPCIRLNTK</sequence>
<feature type="domain" description="CARD" evidence="14">
    <location>
        <begin position="10"/>
        <end position="81"/>
    </location>
</feature>
<reference evidence="16 17" key="1">
    <citation type="submission" date="2020-02" db="EMBL/GenBank/DDBJ databases">
        <title>Esox lucius (northern pike) genome, fEsoLuc1, primary haplotype.</title>
        <authorList>
            <person name="Myers G."/>
            <person name="Karagic N."/>
            <person name="Meyer A."/>
            <person name="Pippel M."/>
            <person name="Reichard M."/>
            <person name="Winkler S."/>
            <person name="Tracey A."/>
            <person name="Sims Y."/>
            <person name="Howe K."/>
            <person name="Rhie A."/>
            <person name="Formenti G."/>
            <person name="Durbin R."/>
            <person name="Fedrigo O."/>
            <person name="Jarvis E.D."/>
        </authorList>
    </citation>
    <scope>NUCLEOTIDE SEQUENCE [LARGE SCALE GENOMIC DNA]</scope>
</reference>
<keyword evidence="6" id="KW-0433">Leucine-rich repeat</keyword>
<dbReference type="Gene3D" id="1.10.533.10">
    <property type="entry name" value="Death Domain, Fas"/>
    <property type="match status" value="1"/>
</dbReference>
<dbReference type="GO" id="GO:0005524">
    <property type="term" value="F:ATP binding"/>
    <property type="evidence" value="ECO:0007669"/>
    <property type="project" value="UniProtKB-KW"/>
</dbReference>
<evidence type="ECO:0000256" key="10">
    <source>
        <dbReference type="ARBA" id="ARBA00022859"/>
    </source>
</evidence>
<name>A0AAY5KUR8_ESOLU</name>
<evidence type="ECO:0000256" key="9">
    <source>
        <dbReference type="ARBA" id="ARBA00022840"/>
    </source>
</evidence>
<evidence type="ECO:0000259" key="15">
    <source>
        <dbReference type="PROSITE" id="PS50837"/>
    </source>
</evidence>
<evidence type="ECO:0000313" key="17">
    <source>
        <dbReference type="Proteomes" id="UP000265140"/>
    </source>
</evidence>
<comment type="subcellular location">
    <subcellularLocation>
        <location evidence="1">Cell membrane</location>
    </subcellularLocation>
    <subcellularLocation>
        <location evidence="2">Cytoplasm</location>
    </subcellularLocation>
</comment>
<evidence type="ECO:0000256" key="2">
    <source>
        <dbReference type="ARBA" id="ARBA00004496"/>
    </source>
</evidence>
<dbReference type="PROSITE" id="PS50837">
    <property type="entry name" value="NACHT"/>
    <property type="match status" value="1"/>
</dbReference>
<dbReference type="InterPro" id="IPR041075">
    <property type="entry name" value="NOD1/2_WH"/>
</dbReference>
<dbReference type="InterPro" id="IPR051261">
    <property type="entry name" value="NLR"/>
</dbReference>
<dbReference type="Ensembl" id="ENSELUT00000108319.1">
    <property type="protein sequence ID" value="ENSELUP00000092549.1"/>
    <property type="gene ID" value="ENSELUG00000037318.1"/>
</dbReference>
<dbReference type="AlphaFoldDB" id="A0AAY5KUR8"/>
<evidence type="ECO:0000313" key="16">
    <source>
        <dbReference type="Ensembl" id="ENSELUP00000092549.1"/>
    </source>
</evidence>
<evidence type="ECO:0000256" key="13">
    <source>
        <dbReference type="ARBA" id="ARBA00023288"/>
    </source>
</evidence>
<dbReference type="InterPro" id="IPR027417">
    <property type="entry name" value="P-loop_NTPase"/>
</dbReference>
<organism evidence="16 17">
    <name type="scientific">Esox lucius</name>
    <name type="common">Northern pike</name>
    <dbReference type="NCBI Taxonomy" id="8010"/>
    <lineage>
        <taxon>Eukaryota</taxon>
        <taxon>Metazoa</taxon>
        <taxon>Chordata</taxon>
        <taxon>Craniata</taxon>
        <taxon>Vertebrata</taxon>
        <taxon>Euteleostomi</taxon>
        <taxon>Actinopterygii</taxon>
        <taxon>Neopterygii</taxon>
        <taxon>Teleostei</taxon>
        <taxon>Protacanthopterygii</taxon>
        <taxon>Esociformes</taxon>
        <taxon>Esocidae</taxon>
        <taxon>Esox</taxon>
    </lineage>
</organism>
<protein>
    <submittedName>
        <fullName evidence="16">Uncharacterized protein</fullName>
    </submittedName>
</protein>
<evidence type="ECO:0000256" key="5">
    <source>
        <dbReference type="ARBA" id="ARBA00022588"/>
    </source>
</evidence>
<dbReference type="Pfam" id="PF05729">
    <property type="entry name" value="NACHT"/>
    <property type="match status" value="1"/>
</dbReference>
<keyword evidence="5" id="KW-0399">Innate immunity</keyword>
<dbReference type="SUPFAM" id="SSF52540">
    <property type="entry name" value="P-loop containing nucleoside triphosphate hydrolases"/>
    <property type="match status" value="1"/>
</dbReference>
<dbReference type="GO" id="GO:0005886">
    <property type="term" value="C:plasma membrane"/>
    <property type="evidence" value="ECO:0007669"/>
    <property type="project" value="UniProtKB-SubCell"/>
</dbReference>
<dbReference type="GO" id="GO:0042981">
    <property type="term" value="P:regulation of apoptotic process"/>
    <property type="evidence" value="ECO:0007669"/>
    <property type="project" value="InterPro"/>
</dbReference>
<dbReference type="GO" id="GO:0045087">
    <property type="term" value="P:innate immune response"/>
    <property type="evidence" value="ECO:0007669"/>
    <property type="project" value="UniProtKB-KW"/>
</dbReference>
<keyword evidence="13" id="KW-0449">Lipoprotein</keyword>